<reference evidence="1 2" key="1">
    <citation type="submission" date="2019-01" db="EMBL/GenBank/DDBJ databases">
        <title>Litorilituus lipolytica sp. nov., isolated from intertidal sand of the Yellow Sea in China.</title>
        <authorList>
            <person name="Liu A."/>
        </authorList>
    </citation>
    <scope>NUCLEOTIDE SEQUENCE [LARGE SCALE GENOMIC DNA]</scope>
    <source>
        <strain evidence="1 2">RZ04</strain>
    </source>
</reference>
<dbReference type="OrthoDB" id="6400256at2"/>
<evidence type="ECO:0000313" key="2">
    <source>
        <dbReference type="Proteomes" id="UP000315303"/>
    </source>
</evidence>
<name>A0A502KT89_9GAMM</name>
<proteinExistence type="predicted"/>
<dbReference type="RefSeq" id="WP_140604928.1">
    <property type="nucleotide sequence ID" value="NZ_SAWY01000036.1"/>
</dbReference>
<keyword evidence="2" id="KW-1185">Reference proteome</keyword>
<dbReference type="AlphaFoldDB" id="A0A502KT89"/>
<protein>
    <submittedName>
        <fullName evidence="1">Uncharacterized protein</fullName>
    </submittedName>
</protein>
<sequence length="131" mass="14743">MDIAGLFVASVSALGSLIQAFYTARDSNKKIDNHKVRLLQKRAKKPLKIGIKTIDAIIDDKLLAALSNDIEKHNLILIDAFSNSQLNEAEKAVKVEAARQQICKTLTEIKKFNNDQLPTKRLEKLWLSNRC</sequence>
<gene>
    <name evidence="1" type="ORF">EPA86_14700</name>
</gene>
<organism evidence="1 2">
    <name type="scientific">Litorilituus lipolyticus</name>
    <dbReference type="NCBI Taxonomy" id="2491017"/>
    <lineage>
        <taxon>Bacteria</taxon>
        <taxon>Pseudomonadati</taxon>
        <taxon>Pseudomonadota</taxon>
        <taxon>Gammaproteobacteria</taxon>
        <taxon>Alteromonadales</taxon>
        <taxon>Colwelliaceae</taxon>
        <taxon>Litorilituus</taxon>
    </lineage>
</organism>
<dbReference type="EMBL" id="SAWY01000036">
    <property type="protein sequence ID" value="TPH13435.1"/>
    <property type="molecule type" value="Genomic_DNA"/>
</dbReference>
<evidence type="ECO:0000313" key="1">
    <source>
        <dbReference type="EMBL" id="TPH13435.1"/>
    </source>
</evidence>
<accession>A0A502KT89</accession>
<comment type="caution">
    <text evidence="1">The sequence shown here is derived from an EMBL/GenBank/DDBJ whole genome shotgun (WGS) entry which is preliminary data.</text>
</comment>
<dbReference type="Proteomes" id="UP000315303">
    <property type="component" value="Unassembled WGS sequence"/>
</dbReference>